<comment type="caution">
    <text evidence="6">The sequence shown here is derived from an EMBL/GenBank/DDBJ whole genome shotgun (WGS) entry which is preliminary data.</text>
</comment>
<organism evidence="6 7">
    <name type="scientific">Temnothorax longispinosus</name>
    <dbReference type="NCBI Taxonomy" id="300112"/>
    <lineage>
        <taxon>Eukaryota</taxon>
        <taxon>Metazoa</taxon>
        <taxon>Ecdysozoa</taxon>
        <taxon>Arthropoda</taxon>
        <taxon>Hexapoda</taxon>
        <taxon>Insecta</taxon>
        <taxon>Pterygota</taxon>
        <taxon>Neoptera</taxon>
        <taxon>Endopterygota</taxon>
        <taxon>Hymenoptera</taxon>
        <taxon>Apocrita</taxon>
        <taxon>Aculeata</taxon>
        <taxon>Formicoidea</taxon>
        <taxon>Formicidae</taxon>
        <taxon>Myrmicinae</taxon>
        <taxon>Temnothorax</taxon>
    </lineage>
</organism>
<gene>
    <name evidence="6" type="ORF">DBV15_07615</name>
</gene>
<accession>A0A4S2KG38</accession>
<dbReference type="SMART" id="SM00708">
    <property type="entry name" value="PhBP"/>
    <property type="match status" value="1"/>
</dbReference>
<dbReference type="PANTHER" id="PTHR11857:SF43">
    <property type="entry name" value="GEO07291P1-RELATED"/>
    <property type="match status" value="1"/>
</dbReference>
<evidence type="ECO:0000313" key="6">
    <source>
        <dbReference type="EMBL" id="TGZ47916.1"/>
    </source>
</evidence>
<reference evidence="6 7" key="1">
    <citation type="journal article" date="2019" name="Philos. Trans. R. Soc. Lond., B, Biol. Sci.">
        <title>Ant behaviour and brain gene expression of defending hosts depend on the ecological success of the intruding social parasite.</title>
        <authorList>
            <person name="Kaur R."/>
            <person name="Stoldt M."/>
            <person name="Jongepier E."/>
            <person name="Feldmeyer B."/>
            <person name="Menzel F."/>
            <person name="Bornberg-Bauer E."/>
            <person name="Foitzik S."/>
        </authorList>
    </citation>
    <scope>NUCLEOTIDE SEQUENCE [LARGE SCALE GENOMIC DNA]</scope>
    <source>
        <tissue evidence="6">Whole body</tissue>
    </source>
</reference>
<sequence length="134" mass="14759">MKAIVIVLAISFVAVLGELTNEQKAKLRQYKESCINESGVDPTVVENAKGSRATSENDEKLACFSTCLLKKIGIMKADGEIDWEVARAKLPSDVPQEQADQLYNACKDITGTGCEKGHNLLKCFVENKQFNLLH</sequence>
<evidence type="ECO:0000256" key="3">
    <source>
        <dbReference type="ARBA" id="ARBA00022525"/>
    </source>
</evidence>
<dbReference type="STRING" id="300112.A0A4S2KG38"/>
<dbReference type="Proteomes" id="UP000310200">
    <property type="component" value="Unassembled WGS sequence"/>
</dbReference>
<evidence type="ECO:0000256" key="1">
    <source>
        <dbReference type="ARBA" id="ARBA00004613"/>
    </source>
</evidence>
<dbReference type="CDD" id="cd23992">
    <property type="entry name" value="PBP_GOBP"/>
    <property type="match status" value="1"/>
</dbReference>
<keyword evidence="7" id="KW-1185">Reference proteome</keyword>
<evidence type="ECO:0000256" key="4">
    <source>
        <dbReference type="ARBA" id="ARBA00022729"/>
    </source>
</evidence>
<keyword evidence="4 5" id="KW-0732">Signal</keyword>
<evidence type="ECO:0000313" key="7">
    <source>
        <dbReference type="Proteomes" id="UP000310200"/>
    </source>
</evidence>
<dbReference type="PANTHER" id="PTHR11857">
    <property type="entry name" value="ODORANT BINDING PROTEIN-RELATED"/>
    <property type="match status" value="1"/>
</dbReference>
<dbReference type="InterPro" id="IPR036728">
    <property type="entry name" value="PBP_GOBP_sf"/>
</dbReference>
<dbReference type="EMBL" id="QBLH01002623">
    <property type="protein sequence ID" value="TGZ47916.1"/>
    <property type="molecule type" value="Genomic_DNA"/>
</dbReference>
<dbReference type="SUPFAM" id="SSF47565">
    <property type="entry name" value="Insect pheromone/odorant-binding proteins"/>
    <property type="match status" value="1"/>
</dbReference>
<dbReference type="Gene3D" id="1.10.238.20">
    <property type="entry name" value="Pheromone/general odorant binding protein domain"/>
    <property type="match status" value="1"/>
</dbReference>
<dbReference type="InterPro" id="IPR006170">
    <property type="entry name" value="PBP/GOBP"/>
</dbReference>
<feature type="chain" id="PRO_5020287304" evidence="5">
    <location>
        <begin position="18"/>
        <end position="134"/>
    </location>
</feature>
<dbReference type="GO" id="GO:0007608">
    <property type="term" value="P:sensory perception of smell"/>
    <property type="evidence" value="ECO:0007669"/>
    <property type="project" value="TreeGrafter"/>
</dbReference>
<comment type="similarity">
    <text evidence="2">Belongs to the PBP/GOBP family.</text>
</comment>
<feature type="signal peptide" evidence="5">
    <location>
        <begin position="1"/>
        <end position="17"/>
    </location>
</feature>
<name>A0A4S2KG38_9HYME</name>
<dbReference type="GO" id="GO:0005549">
    <property type="term" value="F:odorant binding"/>
    <property type="evidence" value="ECO:0007669"/>
    <property type="project" value="InterPro"/>
</dbReference>
<protein>
    <submittedName>
        <fullName evidence="6">Odorant binding protein</fullName>
    </submittedName>
</protein>
<dbReference type="FunFam" id="1.10.238.20:FF:000001">
    <property type="entry name" value="General odorant-binding protein lush"/>
    <property type="match status" value="1"/>
</dbReference>
<dbReference type="Pfam" id="PF01395">
    <property type="entry name" value="PBP_GOBP"/>
    <property type="match status" value="1"/>
</dbReference>
<dbReference type="AlphaFoldDB" id="A0A4S2KG38"/>
<evidence type="ECO:0000256" key="5">
    <source>
        <dbReference type="SAM" id="SignalP"/>
    </source>
</evidence>
<keyword evidence="3" id="KW-0964">Secreted</keyword>
<proteinExistence type="inferred from homology"/>
<comment type="subcellular location">
    <subcellularLocation>
        <location evidence="1">Secreted</location>
    </subcellularLocation>
</comment>
<dbReference type="GO" id="GO:0005615">
    <property type="term" value="C:extracellular space"/>
    <property type="evidence" value="ECO:0007669"/>
    <property type="project" value="TreeGrafter"/>
</dbReference>
<evidence type="ECO:0000256" key="2">
    <source>
        <dbReference type="ARBA" id="ARBA00008098"/>
    </source>
</evidence>